<evidence type="ECO:0000313" key="4">
    <source>
        <dbReference type="Proteomes" id="UP001500124"/>
    </source>
</evidence>
<dbReference type="EMBL" id="BAABKC010000002">
    <property type="protein sequence ID" value="GAA5041675.1"/>
    <property type="molecule type" value="Genomic_DNA"/>
</dbReference>
<organism evidence="3 4">
    <name type="scientific">Streptomyces similanensis</name>
    <dbReference type="NCBI Taxonomy" id="1274988"/>
    <lineage>
        <taxon>Bacteria</taxon>
        <taxon>Bacillati</taxon>
        <taxon>Actinomycetota</taxon>
        <taxon>Actinomycetes</taxon>
        <taxon>Kitasatosporales</taxon>
        <taxon>Streptomycetaceae</taxon>
        <taxon>Streptomyces</taxon>
    </lineage>
</organism>
<comment type="caution">
    <text evidence="3">The sequence shown here is derived from an EMBL/GenBank/DDBJ whole genome shotgun (WGS) entry which is preliminary data.</text>
</comment>
<dbReference type="InterPro" id="IPR013517">
    <property type="entry name" value="FG-GAP"/>
</dbReference>
<dbReference type="PANTHER" id="PTHR44103">
    <property type="entry name" value="PROPROTEIN CONVERTASE P"/>
    <property type="match status" value="1"/>
</dbReference>
<dbReference type="Gene3D" id="2.115.10.10">
    <property type="entry name" value="Tachylectin 2"/>
    <property type="match status" value="2"/>
</dbReference>
<evidence type="ECO:0000256" key="1">
    <source>
        <dbReference type="ARBA" id="ARBA00022729"/>
    </source>
</evidence>
<dbReference type="RefSeq" id="WP_345666584.1">
    <property type="nucleotide sequence ID" value="NZ_BAABKC010000002.1"/>
</dbReference>
<keyword evidence="1" id="KW-0732">Signal</keyword>
<dbReference type="Proteomes" id="UP001500124">
    <property type="component" value="Unassembled WGS sequence"/>
</dbReference>
<dbReference type="Pfam" id="PF13517">
    <property type="entry name" value="FG-GAP_3"/>
    <property type="match status" value="3"/>
</dbReference>
<keyword evidence="4" id="KW-1185">Reference proteome</keyword>
<reference evidence="4" key="1">
    <citation type="journal article" date="2019" name="Int. J. Syst. Evol. Microbiol.">
        <title>The Global Catalogue of Microorganisms (GCM) 10K type strain sequencing project: providing services to taxonomists for standard genome sequencing and annotation.</title>
        <authorList>
            <consortium name="The Broad Institute Genomics Platform"/>
            <consortium name="The Broad Institute Genome Sequencing Center for Infectious Disease"/>
            <person name="Wu L."/>
            <person name="Ma J."/>
        </authorList>
    </citation>
    <scope>NUCLEOTIDE SEQUENCE [LARGE SCALE GENOMIC DNA]</scope>
    <source>
        <strain evidence="4">JCM 18410</strain>
    </source>
</reference>
<evidence type="ECO:0000313" key="3">
    <source>
        <dbReference type="EMBL" id="GAA5041675.1"/>
    </source>
</evidence>
<feature type="region of interest" description="Disordered" evidence="2">
    <location>
        <begin position="1"/>
        <end position="36"/>
    </location>
</feature>
<dbReference type="InterPro" id="IPR028994">
    <property type="entry name" value="Integrin_alpha_N"/>
</dbReference>
<proteinExistence type="predicted"/>
<dbReference type="PANTHER" id="PTHR44103:SF1">
    <property type="entry name" value="PROPROTEIN CONVERTASE P"/>
    <property type="match status" value="1"/>
</dbReference>
<protein>
    <submittedName>
        <fullName evidence="3">VCBS repeat-containing protein</fullName>
    </submittedName>
</protein>
<evidence type="ECO:0000256" key="2">
    <source>
        <dbReference type="SAM" id="MobiDB-lite"/>
    </source>
</evidence>
<gene>
    <name evidence="3" type="ORF">GCM10023336_02000</name>
</gene>
<name>A0ABP9JR44_9ACTN</name>
<sequence length="549" mass="57469">MFLSTPALAADRPSGNVSVPTPKATAVPKLDRPAPQQKALRARPAIKAPGSGPQFDVDGDGIDETLVRLMDGTTHVWLSGDPNHTFSAYTIGSADSSVRQKDILTPGNLDGTGGPEVLTLSTTGTLSLYHSEGAGGTGYAVWNGSGWQIYNKVFAPGDVTGDGKPDLLARTYAGDLYLYQGTGSDSSPFRSRVKVGGGWGIYDQLVGVGDMNKDGIGDIVARRTDGQLFYYAGKGSTTAPLAAAVNIGGGWNAYNQIAAAYDWDGDGLDDIVARTPSGDLYFYLADGTGKFRPRQKVGPGFNGVDLLVGSGANPRFGKTSLIGMDTKGTLFWYGALNNGAFSPREQVSNTGGWLGTKIAYASSLDQDGYADLLELYDGVLYNNNSIASGWGKVNLFIGPGDLNDDGKGDLLARDSSGVLYLERGNGSGTGVSAVKIGSGWNAYDKIVGGGDFTGDGRADIVARTPSGTLYLYRGTGSATAPFASRVTIGNGWQTYNKLASPGDLDGDNRADLVAVNSKGEAFRYSSGGTGQFKPPVKLGSGWNTYRDLY</sequence>
<accession>A0ABP9JR44</accession>
<dbReference type="SUPFAM" id="SSF69318">
    <property type="entry name" value="Integrin alpha N-terminal domain"/>
    <property type="match status" value="2"/>
</dbReference>